<gene>
    <name evidence="14" type="ORF">V1264_000963</name>
    <name evidence="15" type="ORF">V1264_002109</name>
</gene>
<dbReference type="GO" id="GO:0005654">
    <property type="term" value="C:nucleoplasm"/>
    <property type="evidence" value="ECO:0007669"/>
    <property type="project" value="UniProtKB-SubCell"/>
</dbReference>
<dbReference type="SUPFAM" id="SSF57716">
    <property type="entry name" value="Glucocorticoid receptor-like (DNA-binding domain)"/>
    <property type="match status" value="1"/>
</dbReference>
<evidence type="ECO:0000256" key="4">
    <source>
        <dbReference type="ARBA" id="ARBA00022771"/>
    </source>
</evidence>
<keyword evidence="9" id="KW-0804">Transcription</keyword>
<keyword evidence="3" id="KW-0479">Metal-binding</keyword>
<sequence>MVNTCCIIGCTSRSNKENALAFFRIPKVDAGGRHRDLLEKRRRAWLKKINRKNITDKTVKTWTRVCSKHFHSGKPADLTDDAIAF</sequence>
<keyword evidence="10" id="KW-0539">Nucleus</keyword>
<evidence type="ECO:0000256" key="3">
    <source>
        <dbReference type="ARBA" id="ARBA00022723"/>
    </source>
</evidence>
<dbReference type="PANTHER" id="PTHR46600:SF1">
    <property type="entry name" value="THAP DOMAIN-CONTAINING PROTEIN 1"/>
    <property type="match status" value="1"/>
</dbReference>
<dbReference type="EMBL" id="JBAMIC010000001">
    <property type="protein sequence ID" value="KAK7115013.1"/>
    <property type="molecule type" value="Genomic_DNA"/>
</dbReference>
<comment type="caution">
    <text evidence="15">The sequence shown here is derived from an EMBL/GenBank/DDBJ whole genome shotgun (WGS) entry which is preliminary data.</text>
</comment>
<evidence type="ECO:0000256" key="9">
    <source>
        <dbReference type="ARBA" id="ARBA00023163"/>
    </source>
</evidence>
<feature type="domain" description="THAP-type" evidence="13">
    <location>
        <begin position="1"/>
        <end position="85"/>
    </location>
</feature>
<evidence type="ECO:0000256" key="10">
    <source>
        <dbReference type="ARBA" id="ARBA00023242"/>
    </source>
</evidence>
<evidence type="ECO:0000256" key="5">
    <source>
        <dbReference type="ARBA" id="ARBA00022833"/>
    </source>
</evidence>
<evidence type="ECO:0000256" key="8">
    <source>
        <dbReference type="ARBA" id="ARBA00023125"/>
    </source>
</evidence>
<evidence type="ECO:0000256" key="12">
    <source>
        <dbReference type="PROSITE-ProRule" id="PRU00309"/>
    </source>
</evidence>
<evidence type="ECO:0000256" key="1">
    <source>
        <dbReference type="ARBA" id="ARBA00004642"/>
    </source>
</evidence>
<protein>
    <recommendedName>
        <fullName evidence="13">THAP-type domain-containing protein</fullName>
    </recommendedName>
</protein>
<organism evidence="15 16">
    <name type="scientific">Littorina saxatilis</name>
    <dbReference type="NCBI Taxonomy" id="31220"/>
    <lineage>
        <taxon>Eukaryota</taxon>
        <taxon>Metazoa</taxon>
        <taxon>Spiralia</taxon>
        <taxon>Lophotrochozoa</taxon>
        <taxon>Mollusca</taxon>
        <taxon>Gastropoda</taxon>
        <taxon>Caenogastropoda</taxon>
        <taxon>Littorinimorpha</taxon>
        <taxon>Littorinoidea</taxon>
        <taxon>Littorinidae</taxon>
        <taxon>Littorina</taxon>
    </lineage>
</organism>
<keyword evidence="8 12" id="KW-0238">DNA-binding</keyword>
<reference evidence="15 16" key="1">
    <citation type="submission" date="2024-02" db="EMBL/GenBank/DDBJ databases">
        <title>Chromosome-scale genome assembly of the rough periwinkle Littorina saxatilis.</title>
        <authorList>
            <person name="De Jode A."/>
            <person name="Faria R."/>
            <person name="Formenti G."/>
            <person name="Sims Y."/>
            <person name="Smith T.P."/>
            <person name="Tracey A."/>
            <person name="Wood J.M.D."/>
            <person name="Zagrodzka Z.B."/>
            <person name="Johannesson K."/>
            <person name="Butlin R.K."/>
            <person name="Leder E.H."/>
        </authorList>
    </citation>
    <scope>NUCLEOTIDE SEQUENCE [LARGE SCALE GENOMIC DNA]</scope>
    <source>
        <strain evidence="15">Snail1</strain>
        <tissue evidence="15">Muscle</tissue>
    </source>
</reference>
<dbReference type="GO" id="GO:0043565">
    <property type="term" value="F:sequence-specific DNA binding"/>
    <property type="evidence" value="ECO:0007669"/>
    <property type="project" value="InterPro"/>
</dbReference>
<keyword evidence="7" id="KW-0175">Coiled coil</keyword>
<evidence type="ECO:0000256" key="7">
    <source>
        <dbReference type="ARBA" id="ARBA00023054"/>
    </source>
</evidence>
<dbReference type="PANTHER" id="PTHR46600">
    <property type="entry name" value="THAP DOMAIN-CONTAINING"/>
    <property type="match status" value="1"/>
</dbReference>
<evidence type="ECO:0000256" key="2">
    <source>
        <dbReference type="ARBA" id="ARBA00006177"/>
    </source>
</evidence>
<accession>A0AAN9C4D6</accession>
<name>A0AAN9C4D6_9CAEN</name>
<comment type="similarity">
    <text evidence="2">Belongs to the THAP1 family.</text>
</comment>
<dbReference type="Proteomes" id="UP001374579">
    <property type="component" value="Unassembled WGS sequence"/>
</dbReference>
<keyword evidence="5" id="KW-0862">Zinc</keyword>
<dbReference type="AlphaFoldDB" id="A0AAN9C4D6"/>
<evidence type="ECO:0000313" key="14">
    <source>
        <dbReference type="EMBL" id="KAK7115013.1"/>
    </source>
</evidence>
<comment type="subcellular location">
    <subcellularLocation>
        <location evidence="1">Nucleus</location>
        <location evidence="1">Nucleoplasm</location>
    </subcellularLocation>
</comment>
<dbReference type="GO" id="GO:0008270">
    <property type="term" value="F:zinc ion binding"/>
    <property type="evidence" value="ECO:0007669"/>
    <property type="project" value="UniProtKB-KW"/>
</dbReference>
<keyword evidence="6" id="KW-0805">Transcription regulation</keyword>
<evidence type="ECO:0000256" key="6">
    <source>
        <dbReference type="ARBA" id="ARBA00023015"/>
    </source>
</evidence>
<evidence type="ECO:0000313" key="15">
    <source>
        <dbReference type="EMBL" id="KAK7116424.1"/>
    </source>
</evidence>
<dbReference type="EMBL" id="JBAMIC010000001">
    <property type="protein sequence ID" value="KAK7116424.1"/>
    <property type="molecule type" value="Genomic_DNA"/>
</dbReference>
<evidence type="ECO:0000259" key="13">
    <source>
        <dbReference type="PROSITE" id="PS50950"/>
    </source>
</evidence>
<dbReference type="PROSITE" id="PS50950">
    <property type="entry name" value="ZF_THAP"/>
    <property type="match status" value="1"/>
</dbReference>
<dbReference type="InterPro" id="IPR006612">
    <property type="entry name" value="THAP_Znf"/>
</dbReference>
<dbReference type="InterPro" id="IPR026516">
    <property type="entry name" value="THAP1/10"/>
</dbReference>
<proteinExistence type="inferred from homology"/>
<keyword evidence="4 12" id="KW-0863">Zinc-finger</keyword>
<evidence type="ECO:0000313" key="16">
    <source>
        <dbReference type="Proteomes" id="UP001374579"/>
    </source>
</evidence>
<dbReference type="Pfam" id="PF05485">
    <property type="entry name" value="THAP"/>
    <property type="match status" value="1"/>
</dbReference>
<keyword evidence="11" id="KW-0131">Cell cycle</keyword>
<evidence type="ECO:0000256" key="11">
    <source>
        <dbReference type="ARBA" id="ARBA00023306"/>
    </source>
</evidence>
<keyword evidence="16" id="KW-1185">Reference proteome</keyword>